<dbReference type="EMBL" id="JROU02000842">
    <property type="protein sequence ID" value="OEH78139.1"/>
    <property type="molecule type" value="Genomic_DNA"/>
</dbReference>
<name>A0A1D3D3W4_9EIME</name>
<dbReference type="AlphaFoldDB" id="A0A1D3D3W4"/>
<comment type="caution">
    <text evidence="1">The sequence shown here is derived from an EMBL/GenBank/DDBJ whole genome shotgun (WGS) entry which is preliminary data.</text>
</comment>
<dbReference type="InParanoid" id="A0A1D3D3W4"/>
<evidence type="ECO:0000313" key="1">
    <source>
        <dbReference type="EMBL" id="OEH78139.1"/>
    </source>
</evidence>
<protein>
    <submittedName>
        <fullName evidence="1">Uncharacterized protein</fullName>
    </submittedName>
</protein>
<dbReference type="VEuPathDB" id="ToxoDB:cyc_02054"/>
<gene>
    <name evidence="1" type="ORF">cyc_02054</name>
</gene>
<evidence type="ECO:0000313" key="2">
    <source>
        <dbReference type="Proteomes" id="UP000095192"/>
    </source>
</evidence>
<keyword evidence="2" id="KW-1185">Reference proteome</keyword>
<reference evidence="1 2" key="1">
    <citation type="journal article" date="2016" name="BMC Genomics">
        <title>Comparative genomics reveals Cyclospora cayetanensis possesses coccidia-like metabolism and invasion components but unique surface antigens.</title>
        <authorList>
            <person name="Liu S."/>
            <person name="Wang L."/>
            <person name="Zheng H."/>
            <person name="Xu Z."/>
            <person name="Roellig D.M."/>
            <person name="Li N."/>
            <person name="Frace M.A."/>
            <person name="Tang K."/>
            <person name="Arrowood M.J."/>
            <person name="Moss D.M."/>
            <person name="Zhang L."/>
            <person name="Feng Y."/>
            <person name="Xiao L."/>
        </authorList>
    </citation>
    <scope>NUCLEOTIDE SEQUENCE [LARGE SCALE GENOMIC DNA]</scope>
    <source>
        <strain evidence="1 2">CHN_HEN01</strain>
    </source>
</reference>
<dbReference type="Proteomes" id="UP000095192">
    <property type="component" value="Unassembled WGS sequence"/>
</dbReference>
<sequence>MAFTGKSAGERQDRGTAMDKMGFLAEFVKSDVDALMGLDLRQINYKVGSAQLFSRQRLCKRSGLKALAPSAADIVGVIALYPSPQSAP</sequence>
<accession>A0A1D3D3W4</accession>
<proteinExistence type="predicted"/>
<organism evidence="1 2">
    <name type="scientific">Cyclospora cayetanensis</name>
    <dbReference type="NCBI Taxonomy" id="88456"/>
    <lineage>
        <taxon>Eukaryota</taxon>
        <taxon>Sar</taxon>
        <taxon>Alveolata</taxon>
        <taxon>Apicomplexa</taxon>
        <taxon>Conoidasida</taxon>
        <taxon>Coccidia</taxon>
        <taxon>Eucoccidiorida</taxon>
        <taxon>Eimeriorina</taxon>
        <taxon>Eimeriidae</taxon>
        <taxon>Cyclospora</taxon>
    </lineage>
</organism>